<evidence type="ECO:0000256" key="2">
    <source>
        <dbReference type="ARBA" id="ARBA00022737"/>
    </source>
</evidence>
<dbReference type="GO" id="GO:0000395">
    <property type="term" value="P:mRNA 5'-splice site recognition"/>
    <property type="evidence" value="ECO:0007669"/>
    <property type="project" value="TreeGrafter"/>
</dbReference>
<feature type="compositionally biased region" description="Basic residues" evidence="8">
    <location>
        <begin position="506"/>
        <end position="533"/>
    </location>
</feature>
<keyword evidence="5" id="KW-0804">Transcription</keyword>
<evidence type="ECO:0000256" key="8">
    <source>
        <dbReference type="SAM" id="MobiDB-lite"/>
    </source>
</evidence>
<dbReference type="GO" id="GO:0003723">
    <property type="term" value="F:RNA binding"/>
    <property type="evidence" value="ECO:0007669"/>
    <property type="project" value="UniProtKB-KW"/>
</dbReference>
<reference evidence="10" key="1">
    <citation type="submission" date="2018-08" db="EMBL/GenBank/DDBJ databases">
        <authorList>
            <person name="Cornetti L."/>
        </authorList>
    </citation>
    <scope>NUCLEOTIDE SEQUENCE</scope>
    <source>
        <strain evidence="10">FI-XINB3</strain>
    </source>
</reference>
<dbReference type="Pfam" id="PF01805">
    <property type="entry name" value="Surp"/>
    <property type="match status" value="2"/>
</dbReference>
<proteinExistence type="evidence at transcript level"/>
<keyword evidence="7" id="KW-0175">Coiled coil</keyword>
<dbReference type="SMART" id="SM00648">
    <property type="entry name" value="SWAP"/>
    <property type="match status" value="2"/>
</dbReference>
<evidence type="ECO:0000256" key="3">
    <source>
        <dbReference type="ARBA" id="ARBA00022884"/>
    </source>
</evidence>
<feature type="region of interest" description="Disordered" evidence="8">
    <location>
        <begin position="576"/>
        <end position="595"/>
    </location>
</feature>
<name>A0A4Y7MS08_9CRUS</name>
<gene>
    <name evidence="10" type="primary">EOG090X07RL</name>
</gene>
<keyword evidence="6" id="KW-0508">mRNA splicing</keyword>
<dbReference type="InterPro" id="IPR035967">
    <property type="entry name" value="SWAP/Surp_sf"/>
</dbReference>
<protein>
    <submittedName>
        <fullName evidence="10">EOG090X07RL</fullName>
    </submittedName>
</protein>
<dbReference type="PANTHER" id="PTHR13161:SF15">
    <property type="entry name" value="SPLICING FACTOR, SUPPRESSOR OF WHITE-APRICOT HOMOLOG"/>
    <property type="match status" value="1"/>
</dbReference>
<feature type="region of interest" description="Disordered" evidence="8">
    <location>
        <begin position="262"/>
        <end position="320"/>
    </location>
</feature>
<keyword evidence="4" id="KW-0805">Transcription regulation</keyword>
<dbReference type="Gene3D" id="1.10.10.790">
    <property type="entry name" value="Surp module"/>
    <property type="match status" value="2"/>
</dbReference>
<feature type="compositionally biased region" description="Low complexity" evidence="8">
    <location>
        <begin position="477"/>
        <end position="488"/>
    </location>
</feature>
<evidence type="ECO:0000256" key="7">
    <source>
        <dbReference type="SAM" id="Coils"/>
    </source>
</evidence>
<evidence type="ECO:0000313" key="10">
    <source>
        <dbReference type="EMBL" id="SVE83123.1"/>
    </source>
</evidence>
<dbReference type="InterPro" id="IPR019147">
    <property type="entry name" value="SWAP_N_domain"/>
</dbReference>
<dbReference type="EMBL" id="LR013504">
    <property type="protein sequence ID" value="SVE83123.1"/>
    <property type="molecule type" value="mRNA"/>
</dbReference>
<evidence type="ECO:0000256" key="4">
    <source>
        <dbReference type="ARBA" id="ARBA00023015"/>
    </source>
</evidence>
<evidence type="ECO:0000256" key="1">
    <source>
        <dbReference type="ARBA" id="ARBA00022664"/>
    </source>
</evidence>
<dbReference type="InterPro" id="IPR000061">
    <property type="entry name" value="Surp"/>
</dbReference>
<dbReference type="SMART" id="SM01141">
    <property type="entry name" value="DRY_EERY"/>
    <property type="match status" value="1"/>
</dbReference>
<feature type="compositionally biased region" description="Low complexity" evidence="8">
    <location>
        <begin position="552"/>
        <end position="569"/>
    </location>
</feature>
<feature type="coiled-coil region" evidence="7">
    <location>
        <begin position="111"/>
        <end position="138"/>
    </location>
</feature>
<sequence length="624" mass="70565">MAVPRRGVLRHHKQLAEAEVKDKFEDLLVFGYACKLFRDDEKAAEIDQGKLLIPWMGDDSIKIDRYDARGTLFDLKSHETPQGGYDRTEGLTSEEKRIERLCDEERYFALYKDEEEEAVIKEEEIKRLNQDLNEVTSEEVSYHQVPFSYNTTSEADDSNLSPREAPLQSTLGQLGDAVYVPPPILDVPPDIIVPPTQKLARIIEKTANFISSQGTQMEIIVKAKQANNPMFQFLHFDTALHPFYRHILAAIRNGSYFVPAEDPVESDEKEECKNNGHVNESDSESENYLHPSLQPKASDQAVHRASETNSTEDVQPIQPSTDVRLLMDKTASYMSRNGRHLESAVQSKGDPRFSFLNPEHAFHGYYIQKLSLYSSMHLNVEVTKQPEIPNQRVEIKLEVGEKSPAERSAIDPELVKTERRKKATLFLDQMKRDRVTGTNKLYYFDQKLKQLSRKYQLFCACQGKSAIEDADPVGIESTSSSTKNSKSCSPDDVEIIGAVSGEARERSRRRRKEKKKRHSRDQLRKKRRHRSRSRSASDSLSRSRSRSRSRSGSRMNSSRSASESRVSPITSAVRKLAADAAASKSCSEASSPLPSQLLTIQPAFAKIAEGIRAKVIAMIEGDKK</sequence>
<dbReference type="FunFam" id="1.10.10.790:FF:000036">
    <property type="match status" value="1"/>
</dbReference>
<accession>A0A4Y7MS08</accession>
<feature type="compositionally biased region" description="Polar residues" evidence="8">
    <location>
        <begin position="307"/>
        <end position="320"/>
    </location>
</feature>
<dbReference type="PROSITE" id="PS50128">
    <property type="entry name" value="SURP"/>
    <property type="match status" value="2"/>
</dbReference>
<dbReference type="OrthoDB" id="10262720at2759"/>
<evidence type="ECO:0000259" key="9">
    <source>
        <dbReference type="PROSITE" id="PS50128"/>
    </source>
</evidence>
<dbReference type="Pfam" id="PF09750">
    <property type="entry name" value="DRY_EERY"/>
    <property type="match status" value="1"/>
</dbReference>
<keyword evidence="3" id="KW-0694">RNA-binding</keyword>
<feature type="domain" description="SURP motif" evidence="9">
    <location>
        <begin position="326"/>
        <end position="366"/>
    </location>
</feature>
<dbReference type="AlphaFoldDB" id="A0A4Y7MS08"/>
<dbReference type="SUPFAM" id="SSF109905">
    <property type="entry name" value="Surp module (SWAP domain)"/>
    <property type="match status" value="2"/>
</dbReference>
<evidence type="ECO:0000256" key="6">
    <source>
        <dbReference type="ARBA" id="ARBA00023187"/>
    </source>
</evidence>
<keyword evidence="1" id="KW-0507">mRNA processing</keyword>
<dbReference type="PANTHER" id="PTHR13161">
    <property type="entry name" value="SPLICING FACTOR SUPPRESSOR OF WHITE APRICOT"/>
    <property type="match status" value="1"/>
</dbReference>
<organism evidence="10">
    <name type="scientific">Daphnia magna</name>
    <dbReference type="NCBI Taxonomy" id="35525"/>
    <lineage>
        <taxon>Eukaryota</taxon>
        <taxon>Metazoa</taxon>
        <taxon>Ecdysozoa</taxon>
        <taxon>Arthropoda</taxon>
        <taxon>Crustacea</taxon>
        <taxon>Branchiopoda</taxon>
        <taxon>Diplostraca</taxon>
        <taxon>Cladocera</taxon>
        <taxon>Anomopoda</taxon>
        <taxon>Daphniidae</taxon>
        <taxon>Daphnia</taxon>
    </lineage>
</organism>
<evidence type="ECO:0000256" key="5">
    <source>
        <dbReference type="ARBA" id="ARBA00023163"/>
    </source>
</evidence>
<dbReference type="InterPro" id="IPR040397">
    <property type="entry name" value="SWAP"/>
</dbReference>
<feature type="region of interest" description="Disordered" evidence="8">
    <location>
        <begin position="472"/>
        <end position="569"/>
    </location>
</feature>
<feature type="domain" description="SURP motif" evidence="9">
    <location>
        <begin position="202"/>
        <end position="244"/>
    </location>
</feature>
<keyword evidence="2" id="KW-0677">Repeat</keyword>